<comment type="catalytic activity">
    <reaction evidence="9">
        <text>DNA(n) + a 2'-deoxyribonucleoside 5'-triphosphate = DNA(n+1) + diphosphate</text>
        <dbReference type="Rhea" id="RHEA:22508"/>
        <dbReference type="Rhea" id="RHEA-COMP:17339"/>
        <dbReference type="Rhea" id="RHEA-COMP:17340"/>
        <dbReference type="ChEBI" id="CHEBI:33019"/>
        <dbReference type="ChEBI" id="CHEBI:61560"/>
        <dbReference type="ChEBI" id="CHEBI:173112"/>
        <dbReference type="EC" id="2.7.7.49"/>
    </reaction>
</comment>
<dbReference type="Pfam" id="PF00078">
    <property type="entry name" value="RVT_1"/>
    <property type="match status" value="1"/>
</dbReference>
<keyword evidence="4" id="KW-0479">Metal-binding</keyword>
<dbReference type="PROSITE" id="PS50878">
    <property type="entry name" value="RT_POL"/>
    <property type="match status" value="1"/>
</dbReference>
<evidence type="ECO:0000256" key="3">
    <source>
        <dbReference type="ARBA" id="ARBA00022695"/>
    </source>
</evidence>
<feature type="coiled-coil region" evidence="10">
    <location>
        <begin position="487"/>
        <end position="514"/>
    </location>
</feature>
<keyword evidence="10" id="KW-0175">Coiled coil</keyword>
<dbReference type="EMBL" id="CP081495">
    <property type="protein sequence ID" value="UYW01781.1"/>
    <property type="molecule type" value="Genomic_DNA"/>
</dbReference>
<keyword evidence="6 12" id="KW-0695">RNA-directed DNA polymerase</keyword>
<keyword evidence="5" id="KW-0460">Magnesium</keyword>
<organism evidence="12 13">
    <name type="scientific">Flavobacterium agricola</name>
    <dbReference type="NCBI Taxonomy" id="2870839"/>
    <lineage>
        <taxon>Bacteria</taxon>
        <taxon>Pseudomonadati</taxon>
        <taxon>Bacteroidota</taxon>
        <taxon>Flavobacteriia</taxon>
        <taxon>Flavobacteriales</taxon>
        <taxon>Flavobacteriaceae</taxon>
        <taxon>Flavobacterium</taxon>
    </lineage>
</organism>
<dbReference type="InterPro" id="IPR000123">
    <property type="entry name" value="Reverse_transcriptase_msDNA"/>
</dbReference>
<dbReference type="GO" id="GO:0003964">
    <property type="term" value="F:RNA-directed DNA polymerase activity"/>
    <property type="evidence" value="ECO:0007669"/>
    <property type="project" value="UniProtKB-KW"/>
</dbReference>
<evidence type="ECO:0000256" key="4">
    <source>
        <dbReference type="ARBA" id="ARBA00022723"/>
    </source>
</evidence>
<feature type="domain" description="Reverse transcriptase" evidence="11">
    <location>
        <begin position="50"/>
        <end position="269"/>
    </location>
</feature>
<dbReference type="PRINTS" id="PR00866">
    <property type="entry name" value="RNADNAPOLMS"/>
</dbReference>
<dbReference type="RefSeq" id="WP_264434255.1">
    <property type="nucleotide sequence ID" value="NZ_CP081495.1"/>
</dbReference>
<dbReference type="PANTHER" id="PTHR34047:SF7">
    <property type="entry name" value="RNA-DIRECTED DNA POLYMERASE"/>
    <property type="match status" value="1"/>
</dbReference>
<keyword evidence="7" id="KW-0051">Antiviral defense</keyword>
<dbReference type="InterPro" id="IPR000477">
    <property type="entry name" value="RT_dom"/>
</dbReference>
<dbReference type="InterPro" id="IPR051083">
    <property type="entry name" value="GrpII_Intron_Splice-Mob/Def"/>
</dbReference>
<evidence type="ECO:0000256" key="5">
    <source>
        <dbReference type="ARBA" id="ARBA00022842"/>
    </source>
</evidence>
<reference evidence="12" key="1">
    <citation type="submission" date="2021-08" db="EMBL/GenBank/DDBJ databases">
        <title>Flavobacterium sp. strain CC-SYL302.</title>
        <authorList>
            <person name="Lin S.-Y."/>
            <person name="Lee T.-H."/>
            <person name="Young C.-C."/>
        </authorList>
    </citation>
    <scope>NUCLEOTIDE SEQUENCE</scope>
    <source>
        <strain evidence="12">CC-SYL302</strain>
    </source>
</reference>
<comment type="similarity">
    <text evidence="8">Belongs to the bacterial reverse transcriptase family.</text>
</comment>
<evidence type="ECO:0000256" key="6">
    <source>
        <dbReference type="ARBA" id="ARBA00022918"/>
    </source>
</evidence>
<sequence length="555" mass="65804">MSGVYNNSEFKKTVKIKFSALKNVREFASLLNFVEQEVFNSTQELYPITFSHLYFISKTKEIRYLKFHISKKNGGLREIKTPDKVLMRIQNLINIVLQIIFEESAHYCSNGFIIGRDIKRNALPHVSKKFVLNLDIENFFPSINFRRVKTVLELSPFSLCEHREKVAFLMANLLTHNDSLPQGAPTSPIVSNIVTQNLDRKISKFCIQNGVKYSRYADDLSFSCNRAVLDEDFITELSKIINSENFKLNDEKTRIRNQAQSQEVTGLIVNRKVNVSRDYLQKTRAMLNNWEKGGLDFAISVFKQHQPLNRQSYNFKNVLRGQLAYITLIKGKDNLMAKNLRKKYLFLDNLINYEFLKEKTLKTRLQVDNRKMEMIYFEGNRNNDDNFISFCTCAFHQIENMINYLYWKKFKNFDDLLIELLTKNPNFSKRYKNNLEKAKSSFSQINRLNINVLVFLYEKDFFFDKGIFYDKHLTMLREIRNDESHRCSVINVDKDKIQNEYKNLQEKGEDNKIKKEVRERIELNYKVLLFLEEKNYNKVRTDLKNLVMNIQKYFE</sequence>
<evidence type="ECO:0000256" key="7">
    <source>
        <dbReference type="ARBA" id="ARBA00023118"/>
    </source>
</evidence>
<evidence type="ECO:0000259" key="11">
    <source>
        <dbReference type="PROSITE" id="PS50878"/>
    </source>
</evidence>
<keyword evidence="3" id="KW-0548">Nucleotidyltransferase</keyword>
<evidence type="ECO:0000256" key="10">
    <source>
        <dbReference type="SAM" id="Coils"/>
    </source>
</evidence>
<dbReference type="PANTHER" id="PTHR34047">
    <property type="entry name" value="NUCLEAR INTRON MATURASE 1, MITOCHONDRIAL-RELATED"/>
    <property type="match status" value="1"/>
</dbReference>
<evidence type="ECO:0000313" key="13">
    <source>
        <dbReference type="Proteomes" id="UP001163328"/>
    </source>
</evidence>
<evidence type="ECO:0000313" key="12">
    <source>
        <dbReference type="EMBL" id="UYW01781.1"/>
    </source>
</evidence>
<dbReference type="EC" id="2.7.7.49" evidence="1"/>
<evidence type="ECO:0000256" key="1">
    <source>
        <dbReference type="ARBA" id="ARBA00012493"/>
    </source>
</evidence>
<evidence type="ECO:0000256" key="8">
    <source>
        <dbReference type="ARBA" id="ARBA00034120"/>
    </source>
</evidence>
<dbReference type="CDD" id="cd03487">
    <property type="entry name" value="RT_Bac_retron_II"/>
    <property type="match status" value="1"/>
</dbReference>
<proteinExistence type="inferred from homology"/>
<keyword evidence="2" id="KW-0808">Transferase</keyword>
<evidence type="ECO:0000256" key="9">
    <source>
        <dbReference type="ARBA" id="ARBA00048173"/>
    </source>
</evidence>
<name>A0ABY6LZR6_9FLAO</name>
<protein>
    <recommendedName>
        <fullName evidence="1">RNA-directed DNA polymerase</fullName>
        <ecNumber evidence="1">2.7.7.49</ecNumber>
    </recommendedName>
</protein>
<dbReference type="SUPFAM" id="SSF56672">
    <property type="entry name" value="DNA/RNA polymerases"/>
    <property type="match status" value="1"/>
</dbReference>
<keyword evidence="13" id="KW-1185">Reference proteome</keyword>
<evidence type="ECO:0000256" key="2">
    <source>
        <dbReference type="ARBA" id="ARBA00022679"/>
    </source>
</evidence>
<dbReference type="Proteomes" id="UP001163328">
    <property type="component" value="Chromosome"/>
</dbReference>
<dbReference type="InterPro" id="IPR043502">
    <property type="entry name" value="DNA/RNA_pol_sf"/>
</dbReference>
<gene>
    <name evidence="12" type="ORF">K5I29_02325</name>
</gene>
<accession>A0ABY6LZR6</accession>